<reference evidence="9" key="1">
    <citation type="submission" date="2005-10" db="EMBL/GenBank/DDBJ databases">
        <authorList>
            <person name="Loftus B.J."/>
            <person name="Nene V.M."/>
            <person name="Hannick L.I."/>
            <person name="Bidwell S."/>
            <person name="Haas B."/>
            <person name="Amedeo P."/>
            <person name="Orvis J."/>
            <person name="Wortman J.R."/>
            <person name="White O.R."/>
            <person name="Salzberg S."/>
            <person name="Shumway M."/>
            <person name="Koo H."/>
            <person name="Zhao Y."/>
            <person name="Holmes M."/>
            <person name="Miller J."/>
            <person name="Schatz M."/>
            <person name="Pop M."/>
            <person name="Pai G."/>
            <person name="Utterback T."/>
            <person name="Rogers Y.-H."/>
            <person name="Kravitz S."/>
            <person name="Fraser C.M."/>
        </authorList>
    </citation>
    <scope>NUCLEOTIDE SEQUENCE</scope>
    <source>
        <strain evidence="9">Liverpool</strain>
    </source>
</reference>
<feature type="binding site" evidence="5">
    <location>
        <position position="54"/>
    </location>
    <ligand>
        <name>Zn(2+)</name>
        <dbReference type="ChEBI" id="CHEBI:29105"/>
    </ligand>
</feature>
<evidence type="ECO:0000256" key="1">
    <source>
        <dbReference type="ARBA" id="ARBA00022723"/>
    </source>
</evidence>
<dbReference type="Proteomes" id="UP000682892">
    <property type="component" value="Unassembled WGS sequence"/>
</dbReference>
<dbReference type="GO" id="GO:0003700">
    <property type="term" value="F:DNA-binding transcription factor activity"/>
    <property type="evidence" value="ECO:0007669"/>
    <property type="project" value="InterPro"/>
</dbReference>
<dbReference type="GO" id="GO:0005634">
    <property type="term" value="C:nucleus"/>
    <property type="evidence" value="ECO:0007669"/>
    <property type="project" value="InterPro"/>
</dbReference>
<dbReference type="PANTHER" id="PTHR23225:SF2">
    <property type="entry name" value="AT09679P-RELATED"/>
    <property type="match status" value="1"/>
</dbReference>
<feature type="compositionally biased region" description="Acidic residues" evidence="6">
    <location>
        <begin position="220"/>
        <end position="232"/>
    </location>
</feature>
<dbReference type="SMART" id="SM00868">
    <property type="entry name" value="zf-AD"/>
    <property type="match status" value="1"/>
</dbReference>
<feature type="binding site" evidence="5">
    <location>
        <position position="12"/>
    </location>
    <ligand>
        <name>Zn(2+)</name>
        <dbReference type="ChEBI" id="CHEBI:29105"/>
    </ligand>
</feature>
<dbReference type="OMA" id="THIANHK"/>
<evidence type="ECO:0000313" key="9">
    <source>
        <dbReference type="EMBL" id="EAT34180.1"/>
    </source>
</evidence>
<dbReference type="AlphaFoldDB" id="A0A1S4FZW2"/>
<keyword evidence="1 5" id="KW-0479">Metal-binding</keyword>
<feature type="domain" description="C2H2-type" evidence="7">
    <location>
        <begin position="377"/>
        <end position="405"/>
    </location>
</feature>
<feature type="compositionally biased region" description="Acidic residues" evidence="6">
    <location>
        <begin position="183"/>
        <end position="197"/>
    </location>
</feature>
<feature type="domain" description="C2H2-type" evidence="7">
    <location>
        <begin position="499"/>
        <end position="526"/>
    </location>
</feature>
<gene>
    <name evidence="9" type="ORF">AaeL_AAEL013553</name>
</gene>
<feature type="compositionally biased region" description="Basic and acidic residues" evidence="6">
    <location>
        <begin position="209"/>
        <end position="219"/>
    </location>
</feature>
<feature type="compositionally biased region" description="Polar residues" evidence="6">
    <location>
        <begin position="595"/>
        <end position="608"/>
    </location>
</feature>
<dbReference type="OrthoDB" id="3565419at2759"/>
<feature type="binding site" evidence="5">
    <location>
        <position position="51"/>
    </location>
    <ligand>
        <name>Zn(2+)</name>
        <dbReference type="ChEBI" id="CHEBI:29105"/>
    </ligand>
</feature>
<dbReference type="InterPro" id="IPR039970">
    <property type="entry name" value="TF_Grauzone"/>
</dbReference>
<dbReference type="PANTHER" id="PTHR23225">
    <property type="entry name" value="ZINC FINGER PROTEIN"/>
    <property type="match status" value="1"/>
</dbReference>
<evidence type="ECO:0000256" key="4">
    <source>
        <dbReference type="PROSITE-ProRule" id="PRU00042"/>
    </source>
</evidence>
<feature type="region of interest" description="Disordered" evidence="6">
    <location>
        <begin position="147"/>
        <end position="241"/>
    </location>
</feature>
<feature type="domain" description="C2H2-type" evidence="7">
    <location>
        <begin position="352"/>
        <end position="374"/>
    </location>
</feature>
<dbReference type="Gene3D" id="3.30.160.60">
    <property type="entry name" value="Classic Zinc Finger"/>
    <property type="match status" value="6"/>
</dbReference>
<feature type="domain" description="ZAD" evidence="8">
    <location>
        <begin position="7"/>
        <end position="78"/>
    </location>
</feature>
<dbReference type="EMBL" id="CH478054">
    <property type="protein sequence ID" value="EAT34180.1"/>
    <property type="molecule type" value="Genomic_DNA"/>
</dbReference>
<keyword evidence="2 4" id="KW-0863">Zinc-finger</keyword>
<dbReference type="PROSITE" id="PS00028">
    <property type="entry name" value="ZINC_FINGER_C2H2_1"/>
    <property type="match status" value="6"/>
</dbReference>
<feature type="compositionally biased region" description="Basic and acidic residues" evidence="6">
    <location>
        <begin position="147"/>
        <end position="174"/>
    </location>
</feature>
<feature type="binding site" evidence="5">
    <location>
        <position position="9"/>
    </location>
    <ligand>
        <name>Zn(2+)</name>
        <dbReference type="ChEBI" id="CHEBI:29105"/>
    </ligand>
</feature>
<evidence type="ECO:0000256" key="5">
    <source>
        <dbReference type="PROSITE-ProRule" id="PRU01263"/>
    </source>
</evidence>
<evidence type="ECO:0000256" key="2">
    <source>
        <dbReference type="ARBA" id="ARBA00022771"/>
    </source>
</evidence>
<dbReference type="GO" id="GO:0008270">
    <property type="term" value="F:zinc ion binding"/>
    <property type="evidence" value="ECO:0007669"/>
    <property type="project" value="UniProtKB-UniRule"/>
</dbReference>
<dbReference type="InterPro" id="IPR013087">
    <property type="entry name" value="Znf_C2H2_type"/>
</dbReference>
<dbReference type="SMART" id="SM00355">
    <property type="entry name" value="ZnF_C2H2"/>
    <property type="match status" value="10"/>
</dbReference>
<dbReference type="SUPFAM" id="SSF57667">
    <property type="entry name" value="beta-beta-alpha zinc fingers"/>
    <property type="match status" value="4"/>
</dbReference>
<dbReference type="PROSITE" id="PS50157">
    <property type="entry name" value="ZINC_FINGER_C2H2_2"/>
    <property type="match status" value="5"/>
</dbReference>
<protein>
    <submittedName>
        <fullName evidence="9">AAEL013553-PA</fullName>
    </submittedName>
</protein>
<dbReference type="InterPro" id="IPR036236">
    <property type="entry name" value="Znf_C2H2_sf"/>
</dbReference>
<dbReference type="Pfam" id="PF00096">
    <property type="entry name" value="zf-C2H2"/>
    <property type="match status" value="3"/>
</dbReference>
<feature type="domain" description="C2H2-type" evidence="7">
    <location>
        <begin position="471"/>
        <end position="499"/>
    </location>
</feature>
<reference evidence="9" key="3">
    <citation type="submission" date="2012-09" db="EMBL/GenBank/DDBJ databases">
        <authorList>
            <consortium name="VectorBase"/>
        </authorList>
    </citation>
    <scope>NUCLEOTIDE SEQUENCE</scope>
    <source>
        <strain evidence="9">Liverpool</strain>
    </source>
</reference>
<feature type="domain" description="C2H2-type" evidence="7">
    <location>
        <begin position="321"/>
        <end position="349"/>
    </location>
</feature>
<evidence type="ECO:0000259" key="8">
    <source>
        <dbReference type="PROSITE" id="PS51915"/>
    </source>
</evidence>
<reference evidence="9" key="2">
    <citation type="journal article" date="2007" name="Science">
        <title>Genome sequence of Aedes aegypti, a major arbovirus vector.</title>
        <authorList>
            <person name="Nene V."/>
            <person name="Wortman J.R."/>
            <person name="Lawson D."/>
            <person name="Haas B."/>
            <person name="Kodira C."/>
            <person name="Tu Z.J."/>
            <person name="Loftus B."/>
            <person name="Xi Z."/>
            <person name="Megy K."/>
            <person name="Grabherr M."/>
            <person name="Ren Q."/>
            <person name="Zdobnov E.M."/>
            <person name="Lobo N.F."/>
            <person name="Campbell K.S."/>
            <person name="Brown S.E."/>
            <person name="Bonaldo M.F."/>
            <person name="Zhu J."/>
            <person name="Sinkins S.P."/>
            <person name="Hogenkamp D.G."/>
            <person name="Amedeo P."/>
            <person name="Arensburger P."/>
            <person name="Atkinson P.W."/>
            <person name="Bidwell S."/>
            <person name="Biedler J."/>
            <person name="Birney E."/>
            <person name="Bruggner R.V."/>
            <person name="Costas J."/>
            <person name="Coy M.R."/>
            <person name="Crabtree J."/>
            <person name="Crawford M."/>
            <person name="Debruyn B."/>
            <person name="Decaprio D."/>
            <person name="Eiglmeier K."/>
            <person name="Eisenstadt E."/>
            <person name="El-Dorry H."/>
            <person name="Gelbart W.M."/>
            <person name="Gomes S.L."/>
            <person name="Hammond M."/>
            <person name="Hannick L.I."/>
            <person name="Hogan J.R."/>
            <person name="Holmes M.H."/>
            <person name="Jaffe D."/>
            <person name="Johnston J.S."/>
            <person name="Kennedy R.C."/>
            <person name="Koo H."/>
            <person name="Kravitz S."/>
            <person name="Kriventseva E.V."/>
            <person name="Kulp D."/>
            <person name="Labutti K."/>
            <person name="Lee E."/>
            <person name="Li S."/>
            <person name="Lovin D.D."/>
            <person name="Mao C."/>
            <person name="Mauceli E."/>
            <person name="Menck C.F."/>
            <person name="Miller J.R."/>
            <person name="Montgomery P."/>
            <person name="Mori A."/>
            <person name="Nascimento A.L."/>
            <person name="Naveira H.F."/>
            <person name="Nusbaum C."/>
            <person name="O'leary S."/>
            <person name="Orvis J."/>
            <person name="Pertea M."/>
            <person name="Quesneville H."/>
            <person name="Reidenbach K.R."/>
            <person name="Rogers Y.H."/>
            <person name="Roth C.W."/>
            <person name="Schneider J.R."/>
            <person name="Schatz M."/>
            <person name="Shumway M."/>
            <person name="Stanke M."/>
            <person name="Stinson E.O."/>
            <person name="Tubio J.M."/>
            <person name="Vanzee J.P."/>
            <person name="Verjovski-Almeida S."/>
            <person name="Werner D."/>
            <person name="White O."/>
            <person name="Wyder S."/>
            <person name="Zeng Q."/>
            <person name="Zhao Q."/>
            <person name="Zhao Y."/>
            <person name="Hill C.A."/>
            <person name="Raikhel A.S."/>
            <person name="Soares M.B."/>
            <person name="Knudson D.L."/>
            <person name="Lee N.H."/>
            <person name="Galagan J."/>
            <person name="Salzberg S.L."/>
            <person name="Paulsen I.T."/>
            <person name="Dimopoulos G."/>
            <person name="Collins F.H."/>
            <person name="Birren B."/>
            <person name="Fraser-Liggett C.M."/>
            <person name="Severson D.W."/>
        </authorList>
    </citation>
    <scope>NUCLEOTIDE SEQUENCE [LARGE SCALE GENOMIC DNA]</scope>
    <source>
        <strain evidence="9">Liverpool</strain>
    </source>
</reference>
<dbReference type="HOGENOM" id="CLU_002678_94_13_1"/>
<evidence type="ECO:0000256" key="3">
    <source>
        <dbReference type="ARBA" id="ARBA00022833"/>
    </source>
</evidence>
<dbReference type="KEGG" id="aag:5578175"/>
<dbReference type="Pfam" id="PF07776">
    <property type="entry name" value="zf-AD"/>
    <property type="match status" value="1"/>
</dbReference>
<proteinExistence type="predicted"/>
<name>A0A1S4FZW2_AEDAE</name>
<evidence type="ECO:0000256" key="6">
    <source>
        <dbReference type="SAM" id="MobiDB-lite"/>
    </source>
</evidence>
<dbReference type="InterPro" id="IPR012934">
    <property type="entry name" value="Znf_AD"/>
</dbReference>
<keyword evidence="3 5" id="KW-0862">Zinc</keyword>
<organism evidence="9 10">
    <name type="scientific">Aedes aegypti</name>
    <name type="common">Yellowfever mosquito</name>
    <name type="synonym">Culex aegypti</name>
    <dbReference type="NCBI Taxonomy" id="7159"/>
    <lineage>
        <taxon>Eukaryota</taxon>
        <taxon>Metazoa</taxon>
        <taxon>Ecdysozoa</taxon>
        <taxon>Arthropoda</taxon>
        <taxon>Hexapoda</taxon>
        <taxon>Insecta</taxon>
        <taxon>Pterygota</taxon>
        <taxon>Neoptera</taxon>
        <taxon>Endopterygota</taxon>
        <taxon>Diptera</taxon>
        <taxon>Nematocera</taxon>
        <taxon>Culicoidea</taxon>
        <taxon>Culicidae</taxon>
        <taxon>Culicinae</taxon>
        <taxon>Aedini</taxon>
        <taxon>Aedes</taxon>
        <taxon>Stegomyia</taxon>
    </lineage>
</organism>
<sequence length="624" mass="71985">MDGTSKVECRLCLEALNESKWTIDQPDLKKQINEVFRFAIDPQPGFSSTICSSCLTIVSEFHQYSERVRCNQDTLAAAARLKLSTIQQHVIKTEKLDFDRDESFAALANLSTNDDEVVDADLDGWDNDDVFAEPLVTMVEVKVEPTGKKRNDVRKKEESVVSTRETRAKNRESSQRSGSPLDDKDDTDFDYDDDDYQPETKKARKPRKIREPKIKKEKDETGDEEEEQEEGEVERPKRRRRKKDIALKSKEELAQEDIRIQEFYAMECDMCKQKAEDFESLRKHFRKEHGIPAYIKCCEKKLARKWALIDHILVHKNPDLYRCERCDKTFKGKRYLNDHIENVHGSAEEKPFKCEQCNRFFAKETLLRTHIANHKKILCKQCNQEFANSQELKEHLKVVHKNEHTIRVCDRCGKAFAGPSARSNLKQHIEKVHMGLGDKTKLQCSICRNWLLGKRALTRHMQLHSEVGKPHICDICNQNYLHSRALARHKRFVHVEQKYECEFCGKRFKRPLALKEHRATHTGEALYACKICSASTNSNASYYSHMKKAHPLEWAEQKMKAAEAAAPGPLEPNVPAAPMDPSLLSSIEPPVDPSIEQQLNPIAEQQLNPVVEQQLDPTRDQPVV</sequence>
<dbReference type="Gene3D" id="3.40.1800.20">
    <property type="match status" value="1"/>
</dbReference>
<evidence type="ECO:0000313" key="10">
    <source>
        <dbReference type="Proteomes" id="UP000682892"/>
    </source>
</evidence>
<feature type="region of interest" description="Disordered" evidence="6">
    <location>
        <begin position="563"/>
        <end position="624"/>
    </location>
</feature>
<dbReference type="FunFam" id="3.30.160.60:FF:000446">
    <property type="entry name" value="Zinc finger protein"/>
    <property type="match status" value="1"/>
</dbReference>
<dbReference type="SUPFAM" id="SSF57716">
    <property type="entry name" value="Glucocorticoid receptor-like (DNA-binding domain)"/>
    <property type="match status" value="1"/>
</dbReference>
<accession>A0A1S4FZW2</accession>
<dbReference type="PROSITE" id="PS51915">
    <property type="entry name" value="ZAD"/>
    <property type="match status" value="1"/>
</dbReference>
<evidence type="ECO:0000259" key="7">
    <source>
        <dbReference type="PROSITE" id="PS50157"/>
    </source>
</evidence>